<dbReference type="NCBIfam" id="NF045961">
    <property type="entry name" value="MAG5150_fam_LP"/>
    <property type="match status" value="1"/>
</dbReference>
<reference evidence="1" key="1">
    <citation type="submission" date="2019-01" db="EMBL/GenBank/DDBJ databases">
        <authorList>
            <consortium name="Pathogen Informatics"/>
        </authorList>
    </citation>
    <scope>NUCLEOTIDE SEQUENCE [LARGE SCALE GENOMIC DNA]</scope>
    <source>
        <strain evidence="1">NCTC10113</strain>
    </source>
</reference>
<dbReference type="AlphaFoldDB" id="A0A448ZYW7"/>
<accession>A0A448ZYW7</accession>
<evidence type="ECO:0000313" key="1">
    <source>
        <dbReference type="EMBL" id="VEU56469.1"/>
    </source>
</evidence>
<dbReference type="EMBL" id="LR214939">
    <property type="protein sequence ID" value="VEU56469.1"/>
    <property type="molecule type" value="Genomic_DNA"/>
</dbReference>
<keyword evidence="1" id="KW-0614">Plasmid</keyword>
<sequence length="342" mass="40459">MKKIFKNLLVGITPMALLPLAMISCRREDYEDIKNDDPNNNQKKKEDFKANAEPTKKIYEIYDRLVLPLFKDVKDNYFKYKVIWNELIKNKTRFKKKLVDLSNQQTIADNETALRDFLRKWFPDANSNKDEYEKFGMYLYKYELIYQDVDAVLADTNLAFSGDEFIKYLKTIDDRLKGSDIDLATLQSALISLWKFINSYVFNPNKITKEEDIEKQNLEDNKNSHTHSHAIINLIHEMGLWHKKLGETYESKDKNGEFIKNEFTKDFEEKTEPKIVDNVNHIDWKTNWTKIKETLKEFDNKSPNYDLTKQEFKDRGQEILNSLKILLEQLAKSQGLPNLDLK</sequence>
<gene>
    <name evidence="1" type="ORF">NCTC10113_01378</name>
</gene>
<geneLocation type="plasmid" evidence="1">
    <name>2</name>
</geneLocation>
<protein>
    <recommendedName>
        <fullName evidence="2">Lipoprotein</fullName>
    </recommendedName>
</protein>
<name>A0A448ZYW7_METSV</name>
<dbReference type="NCBIfam" id="NF045840">
    <property type="entry name" value="SHxHSH_motif_LP"/>
    <property type="match status" value="1"/>
</dbReference>
<organism evidence="1">
    <name type="scientific">Metamycoplasma salivarium</name>
    <name type="common">Mycoplasma salivarium</name>
    <dbReference type="NCBI Taxonomy" id="2124"/>
    <lineage>
        <taxon>Bacteria</taxon>
        <taxon>Bacillati</taxon>
        <taxon>Mycoplasmatota</taxon>
        <taxon>Mycoplasmoidales</taxon>
        <taxon>Metamycoplasmataceae</taxon>
        <taxon>Metamycoplasma</taxon>
    </lineage>
</organism>
<dbReference type="RefSeq" id="WP_024544237.1">
    <property type="nucleotide sequence ID" value="NZ_LR214938.2"/>
</dbReference>
<dbReference type="PROSITE" id="PS51257">
    <property type="entry name" value="PROKAR_LIPOPROTEIN"/>
    <property type="match status" value="1"/>
</dbReference>
<evidence type="ECO:0008006" key="2">
    <source>
        <dbReference type="Google" id="ProtNLM"/>
    </source>
</evidence>
<proteinExistence type="predicted"/>